<comment type="similarity">
    <text evidence="3">Belongs to the disproportionating enzyme family.</text>
</comment>
<evidence type="ECO:0000256" key="9">
    <source>
        <dbReference type="ARBA" id="ARBA00023277"/>
    </source>
</evidence>
<keyword evidence="8 13" id="KW-0808">Transferase</keyword>
<name>A0ABT9B9U4_9BACT</name>
<dbReference type="InterPro" id="IPR002044">
    <property type="entry name" value="CBM20"/>
</dbReference>
<accession>A0ABT9B9U4</accession>
<evidence type="ECO:0000256" key="2">
    <source>
        <dbReference type="ARBA" id="ARBA00004496"/>
    </source>
</evidence>
<proteinExistence type="inferred from homology"/>
<dbReference type="PROSITE" id="PS51166">
    <property type="entry name" value="CBM20"/>
    <property type="match status" value="2"/>
</dbReference>
<evidence type="ECO:0000256" key="6">
    <source>
        <dbReference type="ARBA" id="ARBA00022490"/>
    </source>
</evidence>
<feature type="domain" description="CBM20" evidence="12">
    <location>
        <begin position="164"/>
        <end position="278"/>
    </location>
</feature>
<dbReference type="InterPro" id="IPR017853">
    <property type="entry name" value="GH"/>
</dbReference>
<dbReference type="Gene3D" id="3.20.20.80">
    <property type="entry name" value="Glycosidases"/>
    <property type="match status" value="2"/>
</dbReference>
<dbReference type="RefSeq" id="WP_305005750.1">
    <property type="nucleotide sequence ID" value="NZ_JAUQSY010000004.1"/>
</dbReference>
<comment type="catalytic activity">
    <reaction evidence="1">
        <text>Transfers a segment of a (1-&gt;4)-alpha-D-glucan to a new position in an acceptor, which may be glucose or a (1-&gt;4)-alpha-D-glucan.</text>
        <dbReference type="EC" id="2.4.1.25"/>
    </reaction>
</comment>
<keyword evidence="14" id="KW-1185">Reference proteome</keyword>
<dbReference type="InterPro" id="IPR003385">
    <property type="entry name" value="Glyco_hydro_77"/>
</dbReference>
<protein>
    <recommendedName>
        <fullName evidence="5">4-alpha-glucanotransferase</fullName>
        <ecNumber evidence="4">2.4.1.25</ecNumber>
    </recommendedName>
    <alternativeName>
        <fullName evidence="10">Amylomaltase</fullName>
    </alternativeName>
    <alternativeName>
        <fullName evidence="11">Disproportionating enzyme</fullName>
    </alternativeName>
</protein>
<dbReference type="PANTHER" id="PTHR32518">
    <property type="match status" value="1"/>
</dbReference>
<keyword evidence="7 13" id="KW-0328">Glycosyltransferase</keyword>
<dbReference type="Pfam" id="PF02446">
    <property type="entry name" value="Glyco_hydro_77"/>
    <property type="match status" value="1"/>
</dbReference>
<evidence type="ECO:0000313" key="13">
    <source>
        <dbReference type="EMBL" id="MDO7874433.1"/>
    </source>
</evidence>
<evidence type="ECO:0000256" key="5">
    <source>
        <dbReference type="ARBA" id="ARBA00020295"/>
    </source>
</evidence>
<dbReference type="InterPro" id="IPR013784">
    <property type="entry name" value="Carb-bd-like_fold"/>
</dbReference>
<dbReference type="SUPFAM" id="SSF49452">
    <property type="entry name" value="Starch-binding domain-like"/>
    <property type="match status" value="2"/>
</dbReference>
<sequence>MTVHFSLPYRTVFGQRLVICGSAPALGNWQIDEAPTMRYDEYGARWYFELELPDGPAGELTYKYALLDDNTGGQQWEFGPDRRLALPAAGRVEVCDYWRTPAKPENELLTAAFTEALFKRPAAGEFPAAPVAAAPAPKATKSRAKKAVTPAAEVAAETPAAPAAGPLAPGTVVFNLLAPRVDPRLQLCVLGSDPALGAWDNKSCLVLSDKNYPTWTASVVLQNPGEDCSYKYAMWDPAAGHALDMEGGENRVIKGTAEVPALRVRNDEAYHHLTAWRGAGVALPVFAMRSKNGLGVGEFPDLKLLADWAVQTGLKLVQILPINDTTATHTWVDSYPYAAISVFALHPQYVNLESIAPLKDKKAAKELAQLKQELNAKDFVDYEPVMNAKWHFLKLLFQQEKASFLADPEFQKFKAEQADWLVPYAAFSALRDRFGTADFKQWPAEFQTPQNLEALTAETAPDYDDYGLFFFVQYHLDKQLLGAVNYARSRGVVLKGDLPIGIYRHSVDAWTQPELYHMDQQAGAPPDDFSTTGQNWRFPTYNWERMAEDGYQWWKQRMGHLARYFDALRIDHILGFFRIWEMPEHSVEGLLGHFSPALPLHRHEIERRLGWFDYSRLCEPYIRWHMLQDIFHDKAQEVFDEYMDDASYGRIHLKEHVNTQRKIEAYIDQKIIDYPGNDAFFEWLRKGLYQLCNEVLLVPAGNDFYHPRITLNKSYSFRELNDEDRRRLYDDIYIDFFFKRHEEFWRQQGLVKLPPVRYATNMLIAGEDLGMVPASVPGVMRELGMLGLNIQRMPSNPATEFGHPDDAPYLSVVTTSSHDMPTLRGWWEADRVVTQRFFETMLGHWRQVAPFYCEPWVAREVLVQHLHSPAMWAIFPLQDLLAMDSHLRRANPHDEQINDPSNPEHFWKYRLHLPLEELVDAVGFNEPLRAIVKASGR</sequence>
<dbReference type="SMART" id="SM01065">
    <property type="entry name" value="CBM_2"/>
    <property type="match status" value="2"/>
</dbReference>
<dbReference type="CDD" id="cd05467">
    <property type="entry name" value="CBM20"/>
    <property type="match status" value="1"/>
</dbReference>
<evidence type="ECO:0000256" key="11">
    <source>
        <dbReference type="ARBA" id="ARBA00031501"/>
    </source>
</evidence>
<dbReference type="EMBL" id="JAUQSY010000004">
    <property type="protein sequence ID" value="MDO7874433.1"/>
    <property type="molecule type" value="Genomic_DNA"/>
</dbReference>
<keyword evidence="9" id="KW-0119">Carbohydrate metabolism</keyword>
<evidence type="ECO:0000259" key="12">
    <source>
        <dbReference type="PROSITE" id="PS51166"/>
    </source>
</evidence>
<evidence type="ECO:0000256" key="4">
    <source>
        <dbReference type="ARBA" id="ARBA00012560"/>
    </source>
</evidence>
<evidence type="ECO:0000313" key="14">
    <source>
        <dbReference type="Proteomes" id="UP001176429"/>
    </source>
</evidence>
<dbReference type="Gene3D" id="2.60.40.10">
    <property type="entry name" value="Immunoglobulins"/>
    <property type="match status" value="2"/>
</dbReference>
<dbReference type="EC" id="2.4.1.25" evidence="4"/>
<dbReference type="Proteomes" id="UP001176429">
    <property type="component" value="Unassembled WGS sequence"/>
</dbReference>
<evidence type="ECO:0000256" key="1">
    <source>
        <dbReference type="ARBA" id="ARBA00000439"/>
    </source>
</evidence>
<dbReference type="GO" id="GO:0004134">
    <property type="term" value="F:4-alpha-glucanotransferase activity"/>
    <property type="evidence" value="ECO:0007669"/>
    <property type="project" value="UniProtKB-EC"/>
</dbReference>
<evidence type="ECO:0000256" key="3">
    <source>
        <dbReference type="ARBA" id="ARBA00005684"/>
    </source>
</evidence>
<dbReference type="InterPro" id="IPR013783">
    <property type="entry name" value="Ig-like_fold"/>
</dbReference>
<comment type="subcellular location">
    <subcellularLocation>
        <location evidence="2">Cytoplasm</location>
    </subcellularLocation>
</comment>
<feature type="domain" description="CBM20" evidence="12">
    <location>
        <begin position="1"/>
        <end position="100"/>
    </location>
</feature>
<evidence type="ECO:0000256" key="8">
    <source>
        <dbReference type="ARBA" id="ARBA00022679"/>
    </source>
</evidence>
<comment type="caution">
    <text evidence="13">The sequence shown here is derived from an EMBL/GenBank/DDBJ whole genome shotgun (WGS) entry which is preliminary data.</text>
</comment>
<dbReference type="PANTHER" id="PTHR32518:SF3">
    <property type="entry name" value="4-ALPHA-GLUCANOTRANSFERASE"/>
    <property type="match status" value="1"/>
</dbReference>
<organism evidence="13 14">
    <name type="scientific">Hymenobacter aranciens</name>
    <dbReference type="NCBI Taxonomy" id="3063996"/>
    <lineage>
        <taxon>Bacteria</taxon>
        <taxon>Pseudomonadati</taxon>
        <taxon>Bacteroidota</taxon>
        <taxon>Cytophagia</taxon>
        <taxon>Cytophagales</taxon>
        <taxon>Hymenobacteraceae</taxon>
        <taxon>Hymenobacter</taxon>
    </lineage>
</organism>
<dbReference type="SUPFAM" id="SSF51445">
    <property type="entry name" value="(Trans)glycosidases"/>
    <property type="match status" value="1"/>
</dbReference>
<reference evidence="13" key="1">
    <citation type="submission" date="2023-07" db="EMBL/GenBank/DDBJ databases">
        <authorList>
            <person name="Kim M.K."/>
        </authorList>
    </citation>
    <scope>NUCLEOTIDE SEQUENCE</scope>
    <source>
        <strain evidence="13">ASUV-10-1</strain>
    </source>
</reference>
<dbReference type="Pfam" id="PF00686">
    <property type="entry name" value="CBM_20"/>
    <property type="match status" value="2"/>
</dbReference>
<gene>
    <name evidence="13" type="ORF">Q5H93_06785</name>
</gene>
<keyword evidence="6" id="KW-0963">Cytoplasm</keyword>
<evidence type="ECO:0000256" key="7">
    <source>
        <dbReference type="ARBA" id="ARBA00022676"/>
    </source>
</evidence>
<evidence type="ECO:0000256" key="10">
    <source>
        <dbReference type="ARBA" id="ARBA00031423"/>
    </source>
</evidence>